<keyword evidence="3" id="KW-1185">Reference proteome</keyword>
<dbReference type="EMBL" id="CP002160">
    <property type="protein sequence ID" value="ADL50450.1"/>
    <property type="molecule type" value="Genomic_DNA"/>
</dbReference>
<dbReference type="Proteomes" id="UP000002730">
    <property type="component" value="Chromosome"/>
</dbReference>
<proteinExistence type="predicted"/>
<dbReference type="KEGG" id="ccb:Clocel_0679"/>
<evidence type="ECO:0008006" key="4">
    <source>
        <dbReference type="Google" id="ProtNLM"/>
    </source>
</evidence>
<accession>D9SRT3</accession>
<dbReference type="AlphaFoldDB" id="D9SRT3"/>
<organism evidence="2 3">
    <name type="scientific">Clostridium cellulovorans (strain ATCC 35296 / DSM 3052 / OCM 3 / 743B)</name>
    <dbReference type="NCBI Taxonomy" id="573061"/>
    <lineage>
        <taxon>Bacteria</taxon>
        <taxon>Bacillati</taxon>
        <taxon>Bacillota</taxon>
        <taxon>Clostridia</taxon>
        <taxon>Eubacteriales</taxon>
        <taxon>Clostridiaceae</taxon>
        <taxon>Clostridium</taxon>
    </lineage>
</organism>
<feature type="compositionally biased region" description="Low complexity" evidence="1">
    <location>
        <begin position="22"/>
        <end position="40"/>
    </location>
</feature>
<dbReference type="Pfam" id="PF09986">
    <property type="entry name" value="DUF2225"/>
    <property type="match status" value="1"/>
</dbReference>
<reference evidence="2 3" key="1">
    <citation type="submission" date="2010-08" db="EMBL/GenBank/DDBJ databases">
        <title>Complete sequence of Clostridium cellulovorans 743B.</title>
        <authorList>
            <consortium name="US DOE Joint Genome Institute"/>
            <person name="Lucas S."/>
            <person name="Copeland A."/>
            <person name="Lapidus A."/>
            <person name="Cheng J.-F."/>
            <person name="Bruce D."/>
            <person name="Goodwin L."/>
            <person name="Pitluck S."/>
            <person name="Chertkov O."/>
            <person name="Detter J.C."/>
            <person name="Han C."/>
            <person name="Tapia R."/>
            <person name="Land M."/>
            <person name="Hauser L."/>
            <person name="Chang Y.-J."/>
            <person name="Jeffries C."/>
            <person name="Kyrpides N."/>
            <person name="Ivanova N."/>
            <person name="Mikhailova N."/>
            <person name="Hemme C.L."/>
            <person name="Woyke T."/>
        </authorList>
    </citation>
    <scope>NUCLEOTIDE SEQUENCE [LARGE SCALE GENOMIC DNA]</scope>
    <source>
        <strain evidence="3">ATCC 35296 / DSM 3052 / OCM 3 / 743B</strain>
    </source>
</reference>
<evidence type="ECO:0000256" key="1">
    <source>
        <dbReference type="SAM" id="MobiDB-lite"/>
    </source>
</evidence>
<sequence>MFGYEANKSSQSKNLGVNDIGNSTLDNNLNRPNNSSVNVNQKQSPEIDPNTLLYDKTIDCPVCEARFKARTVKKEGSRIKKQESDFFVEYYPINKYFYEVVVCPSCGYSALNVDFNSVREYQFQKIFDNITHKWKEKHFPPIYDVDIAIERYKLALVTSMVCEGKSSQKAMLCLRLAWMYRIKNDGAKEKAFLSKALDGFLNCYYEESVYPIYSMDRYSLCYLIGELYRRLDKPEEALRWLGEVIVSTQTKYTLKEKARAQRDLIKTK</sequence>
<feature type="region of interest" description="Disordered" evidence="1">
    <location>
        <begin position="1"/>
        <end position="47"/>
    </location>
</feature>
<evidence type="ECO:0000313" key="3">
    <source>
        <dbReference type="Proteomes" id="UP000002730"/>
    </source>
</evidence>
<dbReference type="InterPro" id="IPR018708">
    <property type="entry name" value="DUF2225"/>
</dbReference>
<name>D9SRT3_CLOC7</name>
<dbReference type="RefSeq" id="WP_010074769.1">
    <property type="nucleotide sequence ID" value="NC_014393.1"/>
</dbReference>
<dbReference type="HOGENOM" id="CLU_074582_0_0_9"/>
<dbReference type="eggNOG" id="COG1655">
    <property type="taxonomic scope" value="Bacteria"/>
</dbReference>
<dbReference type="OrthoDB" id="9780343at2"/>
<evidence type="ECO:0000313" key="2">
    <source>
        <dbReference type="EMBL" id="ADL50450.1"/>
    </source>
</evidence>
<dbReference type="STRING" id="573061.Clocel_0679"/>
<gene>
    <name evidence="2" type="ordered locus">Clocel_0679</name>
</gene>
<protein>
    <recommendedName>
        <fullName evidence="4">DUF2225 domain-containing protein</fullName>
    </recommendedName>
</protein>